<gene>
    <name evidence="1" type="ORF">MRB53_001328</name>
</gene>
<dbReference type="Proteomes" id="UP001234297">
    <property type="component" value="Chromosome 1"/>
</dbReference>
<protein>
    <submittedName>
        <fullName evidence="1">Uncharacterized protein</fullName>
    </submittedName>
</protein>
<keyword evidence="2" id="KW-1185">Reference proteome</keyword>
<reference evidence="1 2" key="1">
    <citation type="journal article" date="2022" name="Hortic Res">
        <title>A haplotype resolved chromosomal level avocado genome allows analysis of novel avocado genes.</title>
        <authorList>
            <person name="Nath O."/>
            <person name="Fletcher S.J."/>
            <person name="Hayward A."/>
            <person name="Shaw L.M."/>
            <person name="Masouleh A.K."/>
            <person name="Furtado A."/>
            <person name="Henry R.J."/>
            <person name="Mitter N."/>
        </authorList>
    </citation>
    <scope>NUCLEOTIDE SEQUENCE [LARGE SCALE GENOMIC DNA]</scope>
    <source>
        <strain evidence="2">cv. Hass</strain>
    </source>
</reference>
<comment type="caution">
    <text evidence="1">The sequence shown here is derived from an EMBL/GenBank/DDBJ whole genome shotgun (WGS) entry which is preliminary data.</text>
</comment>
<dbReference type="EMBL" id="CM056809">
    <property type="protein sequence ID" value="KAJ8648305.1"/>
    <property type="molecule type" value="Genomic_DNA"/>
</dbReference>
<evidence type="ECO:0000313" key="2">
    <source>
        <dbReference type="Proteomes" id="UP001234297"/>
    </source>
</evidence>
<name>A0ACC2MSA5_PERAE</name>
<sequence length="1667" mass="184910">MDVDAQQNCAVTDVHEVLCYMWCVQWYTTRGVCSRRAMWLTKCMQCYSCYEQRRSHAAVAASDDVQRKNPDFYHSSVRDRSLGGFHYLKMKSDTTIDYAIFQLSPKRSRCELFVSGGGKTEKLASGLVKPFVSHLKVAEEQVARAVQSIKLEAQKGKDVGKWFTKGTLERFVRFVSTPEVLELVNTFDAEMSQLEAARRIYLQGAARDQLPGMPGENETAADVTKKELLRAIDVRLVAVKQDLTTACARASAAGFTLDNVSELLLFADRFGAHRLNEACNKFISLCQRQPELISPWKGIDDRAVRSSSDSDMSVDDPSHPTEEMSSLKPIGTLQRPQHSYQSRQEQGIRHVSDSSKPAISQHKLSISKSFPVQHALTEPNSDCDEGRQSEGNAKKDTEKRMDPSLPLSTQQPARRLSVQDRINMFENKQKEQSGRGSTLGKTIGGGKVAELRRLSSDVSSSSAPESSVVEKAVFRRWSGASDMSIELSGETKENDHHESTTTPCSSLNSWTNNDVDSLKDATSQLSLGSKEDLDALQIAQFRAPTMGRAADSVELQELATSQPSSRAFSIRADEVEVKDQKISDIQFRSFSGKTEDVSLKDRVAEHTQFRHSLRGAEHVEPKDQGSSQTHLGVSLSRAEHIRSIGQAAFHTQSSTLSRSVENVDLEDSASSHIPFRALSSKAEDVGLRNDAPQISVKAIPRKLEDVGLKDQSASLPPVGSYPSKALEVRSKSKDPLGSQFQLKAFPSKVEDIGKDPMASQTQYKRFSGRAEEVGKRDQSSSQSQWRSFAGITEEVGKMGFLSSQPQLGASFPTKLEELGERVADLQGIKLQRQISAPGQNKKFQLKQDQSAFLSGNGEASLMERKSTETPETIDLASINIVEPTQKVRQSKGNQELNDELQVKANELEKIFAAHKLRVPGDQTASAWRSKMADVQVEQHTTVVNRKLGEFNSTQLSSKNQLSSFGPPEDIRGKFYKRYMQKRDAKLREESDSKKAQKEAKMKAMHDSLERSKAEMKSKFSMSADKTDSGLNARRRAERLRFLNVHAAMKNKEQQLEEPFQTDGEDLPTLPEDTHFGQDVPFNETFLGDSSIRNIQSKKLLSNKSLSSTPRTTVASIPRSFVKANNSVSGRRRLENPLTHSVPNLSDFKKENTKPSSGSSKTVTRLQIKNYVRSKSTSEDIPLVKEEKPCQSQSMRKSSESPNELEDSSPLNSATFFKKQTERSLGNNIPKNGELKNSLREGNGIGPGTGAGIPKLKASMSSYNLKNGEESDELVNQPEDSSNMVRGEDEEEFERSGDEVFKMGDFPAESGNENQRLGQESEKYDPGSENEVLRSLSQVDDNSGAAVVAMSSKFDSFVGTIQDSPGESPASWNSHMYNAFSYTHDASDVDASIDSPVDSPASWNSHSMTQMEADAARMRKKWGSAQKPIIVANTSHQSRKDVTKGFKRLLKFGRKSKGAESLITDWASASTTSEGDDDIEDGRDLTNRSLENSRKTRMGISQYNSYDGFSEGEIANEQVQSLRRSIPAPPVNFKLREDHISGSSLKAPRSFFSLSSFRSKGSESKPRSIVRSISTQKHQVRIATGIEAFVRWRVVEELGCALIVRRPGLQLRDFVESGDVWKIFPGFDAIGTGAFCVDECWGDRKKELFPSSGMFGFDALVAEKKSRF</sequence>
<accession>A0ACC2MSA5</accession>
<proteinExistence type="predicted"/>
<evidence type="ECO:0000313" key="1">
    <source>
        <dbReference type="EMBL" id="KAJ8648305.1"/>
    </source>
</evidence>
<organism evidence="1 2">
    <name type="scientific">Persea americana</name>
    <name type="common">Avocado</name>
    <dbReference type="NCBI Taxonomy" id="3435"/>
    <lineage>
        <taxon>Eukaryota</taxon>
        <taxon>Viridiplantae</taxon>
        <taxon>Streptophyta</taxon>
        <taxon>Embryophyta</taxon>
        <taxon>Tracheophyta</taxon>
        <taxon>Spermatophyta</taxon>
        <taxon>Magnoliopsida</taxon>
        <taxon>Magnoliidae</taxon>
        <taxon>Laurales</taxon>
        <taxon>Lauraceae</taxon>
        <taxon>Persea</taxon>
    </lineage>
</organism>